<keyword evidence="3 6" id="KW-0812">Transmembrane</keyword>
<dbReference type="InterPro" id="IPR032694">
    <property type="entry name" value="CopC/D"/>
</dbReference>
<dbReference type="AlphaFoldDB" id="A0A2U9Q181"/>
<evidence type="ECO:0000256" key="3">
    <source>
        <dbReference type="ARBA" id="ARBA00022692"/>
    </source>
</evidence>
<dbReference type="GO" id="GO:0006825">
    <property type="term" value="P:copper ion transport"/>
    <property type="evidence" value="ECO:0007669"/>
    <property type="project" value="InterPro"/>
</dbReference>
<dbReference type="Proteomes" id="UP000011200">
    <property type="component" value="Chromosome"/>
</dbReference>
<evidence type="ECO:0000259" key="7">
    <source>
        <dbReference type="Pfam" id="PF05425"/>
    </source>
</evidence>
<dbReference type="EMBL" id="CP027541">
    <property type="protein sequence ID" value="AWT57255.1"/>
    <property type="molecule type" value="Genomic_DNA"/>
</dbReference>
<evidence type="ECO:0000313" key="9">
    <source>
        <dbReference type="Proteomes" id="UP000011200"/>
    </source>
</evidence>
<dbReference type="Pfam" id="PF05425">
    <property type="entry name" value="CopD"/>
    <property type="match status" value="1"/>
</dbReference>
<evidence type="ECO:0000313" key="8">
    <source>
        <dbReference type="EMBL" id="AWT57255.1"/>
    </source>
</evidence>
<sequence>MGPAATGVTRRTVAGGVLVIAASAVTAWALAFPHTPIIGAAVRALADAAAVATLGLATVPMLDQARHRADVARVAATPLAVTAAVWALAELVRLVTDAALAAGLSVRHIGVRTVADFGWYTTVGRSGLVSIVAAVAVCGVASATQRPARFSVVSGPSAMLATVGISAAGMAARTLAGHLSESPLGGLAVAVHALAAALWCGLLAALVVTVTHRGQWARVLPRFSQLSLGCVAVLLVAGVVGALVRLQSPADLVVTGYGRLLSAKMLVTAGLLVLAWRNRSGWLPAARAHRSSAGLSQRRSLVELGAMAVVVTFAAALAVTG</sequence>
<gene>
    <name evidence="8" type="ORF">D806_063220</name>
</gene>
<proteinExistence type="predicted"/>
<comment type="subcellular location">
    <subcellularLocation>
        <location evidence="1">Cell membrane</location>
        <topology evidence="1">Multi-pass membrane protein</topology>
    </subcellularLocation>
</comment>
<feature type="transmembrane region" description="Helical" evidence="6">
    <location>
        <begin position="71"/>
        <end position="89"/>
    </location>
</feature>
<dbReference type="RefSeq" id="WP_003897850.1">
    <property type="nucleotide sequence ID" value="NZ_CP027541.1"/>
</dbReference>
<reference evidence="8 9" key="1">
    <citation type="journal article" date="2013" name="Genome Announc.">
        <title>Draft genome sequence of MKD8, a conjugal recipient Mycobacterium smegmatis strain.</title>
        <authorList>
            <person name="Gray T.A."/>
            <person name="Palumbo M.J."/>
            <person name="Derbyshire K.M."/>
        </authorList>
    </citation>
    <scope>NUCLEOTIDE SEQUENCE [LARGE SCALE GENOMIC DNA]</scope>
    <source>
        <strain evidence="8 9">MKD8</strain>
    </source>
</reference>
<feature type="transmembrane region" description="Helical" evidence="6">
    <location>
        <begin position="223"/>
        <end position="244"/>
    </location>
</feature>
<feature type="transmembrane region" description="Helical" evidence="6">
    <location>
        <begin position="37"/>
        <end position="59"/>
    </location>
</feature>
<name>A0A2U9Q181_MYCSE</name>
<feature type="transmembrane region" description="Helical" evidence="6">
    <location>
        <begin position="256"/>
        <end position="276"/>
    </location>
</feature>
<dbReference type="InterPro" id="IPR008457">
    <property type="entry name" value="Cu-R_CopD_dom"/>
</dbReference>
<feature type="transmembrane region" description="Helical" evidence="6">
    <location>
        <begin position="12"/>
        <end position="31"/>
    </location>
</feature>
<keyword evidence="5 6" id="KW-0472">Membrane</keyword>
<dbReference type="GeneID" id="93461048"/>
<dbReference type="GO" id="GO:0005886">
    <property type="term" value="C:plasma membrane"/>
    <property type="evidence" value="ECO:0007669"/>
    <property type="project" value="UniProtKB-SubCell"/>
</dbReference>
<evidence type="ECO:0000256" key="2">
    <source>
        <dbReference type="ARBA" id="ARBA00022475"/>
    </source>
</evidence>
<dbReference type="PANTHER" id="PTHR34820">
    <property type="entry name" value="INNER MEMBRANE PROTEIN YEBZ"/>
    <property type="match status" value="1"/>
</dbReference>
<evidence type="ECO:0000256" key="4">
    <source>
        <dbReference type="ARBA" id="ARBA00022989"/>
    </source>
</evidence>
<feature type="transmembrane region" description="Helical" evidence="6">
    <location>
        <begin position="150"/>
        <end position="172"/>
    </location>
</feature>
<evidence type="ECO:0000256" key="1">
    <source>
        <dbReference type="ARBA" id="ARBA00004651"/>
    </source>
</evidence>
<reference evidence="9" key="2">
    <citation type="submission" date="2018-03" db="EMBL/GenBank/DDBJ databases">
        <authorList>
            <person name="Derbyshire K."/>
            <person name="Gray T.A."/>
            <person name="Champion M."/>
        </authorList>
    </citation>
    <scope>NUCLEOTIDE SEQUENCE [LARGE SCALE GENOMIC DNA]</scope>
    <source>
        <strain evidence="9">MKD8</strain>
    </source>
</reference>
<evidence type="ECO:0000256" key="5">
    <source>
        <dbReference type="ARBA" id="ARBA00023136"/>
    </source>
</evidence>
<keyword evidence="4 6" id="KW-1133">Transmembrane helix</keyword>
<dbReference type="PANTHER" id="PTHR34820:SF4">
    <property type="entry name" value="INNER MEMBRANE PROTEIN YEBZ"/>
    <property type="match status" value="1"/>
</dbReference>
<evidence type="ECO:0000256" key="6">
    <source>
        <dbReference type="SAM" id="Phobius"/>
    </source>
</evidence>
<feature type="transmembrane region" description="Helical" evidence="6">
    <location>
        <begin position="123"/>
        <end position="143"/>
    </location>
</feature>
<organism evidence="8 9">
    <name type="scientific">Mycolicibacterium smegmatis (strain MKD8)</name>
    <name type="common">Mycobacterium smegmatis</name>
    <dbReference type="NCBI Taxonomy" id="1214915"/>
    <lineage>
        <taxon>Bacteria</taxon>
        <taxon>Bacillati</taxon>
        <taxon>Actinomycetota</taxon>
        <taxon>Actinomycetes</taxon>
        <taxon>Mycobacteriales</taxon>
        <taxon>Mycobacteriaceae</taxon>
        <taxon>Mycolicibacterium</taxon>
    </lineage>
</organism>
<feature type="transmembrane region" description="Helical" evidence="6">
    <location>
        <begin position="184"/>
        <end position="211"/>
    </location>
</feature>
<keyword evidence="2" id="KW-1003">Cell membrane</keyword>
<feature type="domain" description="Copper resistance protein D" evidence="7">
    <location>
        <begin position="217"/>
        <end position="317"/>
    </location>
</feature>
<accession>A0A2U9Q181</accession>
<feature type="transmembrane region" description="Helical" evidence="6">
    <location>
        <begin position="300"/>
        <end position="319"/>
    </location>
</feature>
<protein>
    <submittedName>
        <fullName evidence="8">Copper resistance protein D</fullName>
    </submittedName>
</protein>